<dbReference type="RefSeq" id="WP_052497186.1">
    <property type="nucleotide sequence ID" value="NZ_JALOCT010000003.1"/>
</dbReference>
<dbReference type="eggNOG" id="COG2244">
    <property type="taxonomic scope" value="Bacteria"/>
</dbReference>
<feature type="transmembrane region" description="Helical" evidence="7">
    <location>
        <begin position="470"/>
        <end position="490"/>
    </location>
</feature>
<evidence type="ECO:0000256" key="3">
    <source>
        <dbReference type="ARBA" id="ARBA00022692"/>
    </source>
</evidence>
<dbReference type="CDD" id="cd13124">
    <property type="entry name" value="MATE_SpoVB_like"/>
    <property type="match status" value="1"/>
</dbReference>
<dbReference type="InterPro" id="IPR024923">
    <property type="entry name" value="PG_synth_SpoVB"/>
</dbReference>
<feature type="transmembrane region" description="Helical" evidence="7">
    <location>
        <begin position="230"/>
        <end position="251"/>
    </location>
</feature>
<dbReference type="EMBL" id="JWHU01000006">
    <property type="protein sequence ID" value="KIU21901.1"/>
    <property type="molecule type" value="Genomic_DNA"/>
</dbReference>
<evidence type="ECO:0000313" key="8">
    <source>
        <dbReference type="EMBL" id="KIU21901.1"/>
    </source>
</evidence>
<feature type="compositionally biased region" description="Basic and acidic residues" evidence="6">
    <location>
        <begin position="38"/>
        <end position="47"/>
    </location>
</feature>
<feature type="transmembrane region" description="Helical" evidence="7">
    <location>
        <begin position="423"/>
        <end position="442"/>
    </location>
</feature>
<keyword evidence="5 7" id="KW-0472">Membrane</keyword>
<feature type="transmembrane region" description="Helical" evidence="7">
    <location>
        <begin position="579"/>
        <end position="599"/>
    </location>
</feature>
<feature type="transmembrane region" description="Helical" evidence="7">
    <location>
        <begin position="546"/>
        <end position="567"/>
    </location>
</feature>
<evidence type="ECO:0000256" key="5">
    <source>
        <dbReference type="ARBA" id="ARBA00023136"/>
    </source>
</evidence>
<keyword evidence="2" id="KW-1003">Cell membrane</keyword>
<gene>
    <name evidence="8" type="primary">ytgP_1</name>
    <name evidence="8" type="ORF">QX99_00593</name>
</gene>
<organism evidence="8 9">
    <name type="scientific">Weissella cibaria</name>
    <dbReference type="NCBI Taxonomy" id="137591"/>
    <lineage>
        <taxon>Bacteria</taxon>
        <taxon>Bacillati</taxon>
        <taxon>Bacillota</taxon>
        <taxon>Bacilli</taxon>
        <taxon>Lactobacillales</taxon>
        <taxon>Lactobacillaceae</taxon>
        <taxon>Weissella</taxon>
    </lineage>
</organism>
<evidence type="ECO:0000256" key="1">
    <source>
        <dbReference type="ARBA" id="ARBA00004651"/>
    </source>
</evidence>
<feature type="transmembrane region" description="Helical" evidence="7">
    <location>
        <begin position="667"/>
        <end position="687"/>
    </location>
</feature>
<feature type="transmembrane region" description="Helical" evidence="7">
    <location>
        <begin position="188"/>
        <end position="210"/>
    </location>
</feature>
<name>A0A0D1JKN8_9LACO</name>
<dbReference type="InterPro" id="IPR050833">
    <property type="entry name" value="Poly_Biosynth_Transport"/>
</dbReference>
<feature type="transmembrane region" description="Helical" evidence="7">
    <location>
        <begin position="511"/>
        <end position="534"/>
    </location>
</feature>
<comment type="caution">
    <text evidence="8">The sequence shown here is derived from an EMBL/GenBank/DDBJ whole genome shotgun (WGS) entry which is preliminary data.</text>
</comment>
<evidence type="ECO:0000313" key="9">
    <source>
        <dbReference type="Proteomes" id="UP000032287"/>
    </source>
</evidence>
<evidence type="ECO:0000256" key="2">
    <source>
        <dbReference type="ARBA" id="ARBA00022475"/>
    </source>
</evidence>
<dbReference type="PANTHER" id="PTHR30250">
    <property type="entry name" value="PST FAMILY PREDICTED COLANIC ACID TRANSPORTER"/>
    <property type="match status" value="1"/>
</dbReference>
<dbReference type="STRING" id="137591.AO080_00855"/>
<sequence length="712" mass="77654">MADDKSSNYEESPFRRDITFEELAALLNGATVDDIFEARDEQKEAQHDSASAKLEPRSVTEVVTRPEGVSTFKVHEVPDTFARETSVKPDSIEETHTDEAAAVQPVTAKAVTPSDIMAAEPATVAEEVVPVKPPVTKNVTRPEPAYTAESVPEESTPAMADEIETVPELEADFIDDENAASRMLRGSAWMTIGSLASRVLGALYIIPWVAMIGNLYFTSANSLFAQGYQIYSVALLIATAGLPNVLARLVAEYGASRQYGAVKQVFRQALQLGAILGIASGAVLYFLAGVLSQGDPNVIPVIRSLAAAVVIIPALSMLRGYVQGFEFMGLSAMSQFIEQLVRVIYMLAATYWIMIGHHGNWIDATVQSTFAAFWGALAGIAILVYGIWRRRQFFATQLANAVPAPDFNPRAVMLRMARQSVPVIFAGSAISLVQVIDQYTFFRIMNHFTSVVNHAQQAMFSQFAFNSNKLIMLVVSLAVGMAETALPMLARAHEIGDRDNINNQIQFAFKLLAFVMIPASLGMAAVARPLYIVFYNTADLTNGTLVLQFASFTAILLGAYMVVLALYQGLHDLRYTVKVLILMLVLKFALQVPLTIWLYGMGPLVSTALAFIVGLAMSIRRLTKRFDISWAPFNYSAMIILFWSLVMYIVVAPVVGTLGYFVSDGKIPQLILLIVGGLVGAVIYGIAMLKTHVGEEVLGARATSLAHKLHLK</sequence>
<feature type="transmembrane region" description="Helical" evidence="7">
    <location>
        <begin position="370"/>
        <end position="388"/>
    </location>
</feature>
<dbReference type="InterPro" id="IPR002797">
    <property type="entry name" value="Polysacc_synth"/>
</dbReference>
<keyword evidence="3 7" id="KW-0812">Transmembrane</keyword>
<evidence type="ECO:0000256" key="6">
    <source>
        <dbReference type="SAM" id="MobiDB-lite"/>
    </source>
</evidence>
<protein>
    <submittedName>
        <fullName evidence="8">YtgP_1 protein</fullName>
    </submittedName>
</protein>
<feature type="region of interest" description="Disordered" evidence="6">
    <location>
        <begin position="38"/>
        <end position="65"/>
    </location>
</feature>
<reference evidence="8 9" key="1">
    <citation type="journal article" date="2015" name="Microbiology (Mosc.)">
        <title>Genomics of the Weissella cibaria species with an examination of its metabolic traits.</title>
        <authorList>
            <person name="Lynch K.M."/>
            <person name="Lucid A."/>
            <person name="Arendt E.K."/>
            <person name="Sleator R.D."/>
            <person name="Lucey B."/>
            <person name="Coffey A."/>
        </authorList>
    </citation>
    <scope>NUCLEOTIDE SEQUENCE [LARGE SCALE GENOMIC DNA]</scope>
    <source>
        <strain evidence="8 9">MG1</strain>
    </source>
</reference>
<dbReference type="Pfam" id="PF01943">
    <property type="entry name" value="Polysacc_synt"/>
    <property type="match status" value="1"/>
</dbReference>
<feature type="transmembrane region" description="Helical" evidence="7">
    <location>
        <begin position="298"/>
        <end position="318"/>
    </location>
</feature>
<feature type="transmembrane region" description="Helical" evidence="7">
    <location>
        <begin position="635"/>
        <end position="661"/>
    </location>
</feature>
<evidence type="ECO:0000256" key="7">
    <source>
        <dbReference type="SAM" id="Phobius"/>
    </source>
</evidence>
<feature type="transmembrane region" description="Helical" evidence="7">
    <location>
        <begin position="272"/>
        <end position="292"/>
    </location>
</feature>
<keyword evidence="4 7" id="KW-1133">Transmembrane helix</keyword>
<feature type="transmembrane region" description="Helical" evidence="7">
    <location>
        <begin position="605"/>
        <end position="623"/>
    </location>
</feature>
<dbReference type="PANTHER" id="PTHR30250:SF21">
    <property type="entry name" value="LIPID II FLIPPASE MURJ"/>
    <property type="match status" value="1"/>
</dbReference>
<accession>A0A0D1JKN8</accession>
<dbReference type="AlphaFoldDB" id="A0A0D1JKN8"/>
<dbReference type="GO" id="GO:0005886">
    <property type="term" value="C:plasma membrane"/>
    <property type="evidence" value="ECO:0007669"/>
    <property type="project" value="UniProtKB-SubCell"/>
</dbReference>
<dbReference type="PATRIC" id="fig|137591.25.peg.576"/>
<comment type="subcellular location">
    <subcellularLocation>
        <location evidence="1">Cell membrane</location>
        <topology evidence="1">Multi-pass membrane protein</topology>
    </subcellularLocation>
</comment>
<dbReference type="Proteomes" id="UP000032287">
    <property type="component" value="Unassembled WGS sequence"/>
</dbReference>
<keyword evidence="9" id="KW-1185">Reference proteome</keyword>
<feature type="transmembrane region" description="Helical" evidence="7">
    <location>
        <begin position="339"/>
        <end position="358"/>
    </location>
</feature>
<proteinExistence type="predicted"/>
<evidence type="ECO:0000256" key="4">
    <source>
        <dbReference type="ARBA" id="ARBA00022989"/>
    </source>
</evidence>